<evidence type="ECO:0000256" key="7">
    <source>
        <dbReference type="SAM" id="Phobius"/>
    </source>
</evidence>
<evidence type="ECO:0000256" key="3">
    <source>
        <dbReference type="ARBA" id="ARBA00022837"/>
    </source>
</evidence>
<keyword evidence="2 7" id="KW-0812">Transmembrane</keyword>
<keyword evidence="3" id="KW-0106">Calcium</keyword>
<evidence type="ECO:0000313" key="10">
    <source>
        <dbReference type="Proteomes" id="UP001642484"/>
    </source>
</evidence>
<name>A0ABP0I2K2_9DINO</name>
<feature type="transmembrane region" description="Helical" evidence="7">
    <location>
        <begin position="165"/>
        <end position="184"/>
    </location>
</feature>
<feature type="region of interest" description="Disordered" evidence="6">
    <location>
        <begin position="66"/>
        <end position="98"/>
    </location>
</feature>
<dbReference type="InterPro" id="IPR018247">
    <property type="entry name" value="EF_Hand_1_Ca_BS"/>
</dbReference>
<dbReference type="InterPro" id="IPR043203">
    <property type="entry name" value="VGCC_Ca_Na"/>
</dbReference>
<sequence length="573" mass="65097">MYSYTCAANPTVSESGEVHRLVSDALQESHEKFMRRLDQWLTQLECRLHLDDAYLYEADIMKTTSHASMKTTSQESEPETASPSVAHETGHGVGSHELRMERRISESSYDLAKKEASKIEVRKEVYSKSMLSDAKPKSCFDRVCPRYKKIQSFLRPIVKNPKFEMFFAVILVANSLYIGAQLQYMSTSQSTRFEPAFMIAHVIFASLFTLECMLELVGLGIRKFLFSAGWFWGWLDVLVVISAWMEFALDITSQSSSGSNTGVRILKVFRFTRLLQGLRSLRIIRFVGGLRILVVSMSAASFHVTRSSRRSRQTRSDGPHDWHRPVERFDATRALSWALLLFALVVYVFGVVFSNAALDSLPSGDAHPELVKYWGSVDRAIATLYRSILGGLDWGDAADALLGTNNIIWVHVFYFYIGFICLLILNVMTGVFCNSAIRAAEHDHDIMMQNRHRFRNMATNLFQKMDDSGYGSITIDEFEKLFEDEDMQAFLDSIEISATDAWTLFASLDIDGDKVISVEEFTEGCLKLHGPARSVDLYALRQQNVKMREQMHQMSQSQNRIVEAIRARAILTV</sequence>
<dbReference type="Pfam" id="PF00520">
    <property type="entry name" value="Ion_trans"/>
    <property type="match status" value="1"/>
</dbReference>
<evidence type="ECO:0000256" key="4">
    <source>
        <dbReference type="ARBA" id="ARBA00022989"/>
    </source>
</evidence>
<keyword evidence="4 7" id="KW-1133">Transmembrane helix</keyword>
<dbReference type="PANTHER" id="PTHR10037">
    <property type="entry name" value="VOLTAGE-GATED CATION CHANNEL CALCIUM AND SODIUM"/>
    <property type="match status" value="1"/>
</dbReference>
<dbReference type="InterPro" id="IPR002048">
    <property type="entry name" value="EF_hand_dom"/>
</dbReference>
<accession>A0ABP0I2K2</accession>
<dbReference type="Gene3D" id="1.20.120.350">
    <property type="entry name" value="Voltage-gated potassium channels. Chain C"/>
    <property type="match status" value="1"/>
</dbReference>
<comment type="subcellular location">
    <subcellularLocation>
        <location evidence="1">Membrane</location>
        <topology evidence="1">Multi-pass membrane protein</topology>
    </subcellularLocation>
</comment>
<feature type="transmembrane region" description="Helical" evidence="7">
    <location>
        <begin position="334"/>
        <end position="353"/>
    </location>
</feature>
<dbReference type="EMBL" id="CAXAMN010001669">
    <property type="protein sequence ID" value="CAK8995659.1"/>
    <property type="molecule type" value="Genomic_DNA"/>
</dbReference>
<keyword evidence="10" id="KW-1185">Reference proteome</keyword>
<dbReference type="SUPFAM" id="SSF47473">
    <property type="entry name" value="EF-hand"/>
    <property type="match status" value="1"/>
</dbReference>
<evidence type="ECO:0000259" key="8">
    <source>
        <dbReference type="PROSITE" id="PS50222"/>
    </source>
</evidence>
<dbReference type="Proteomes" id="UP001642484">
    <property type="component" value="Unassembled WGS sequence"/>
</dbReference>
<evidence type="ECO:0000256" key="6">
    <source>
        <dbReference type="SAM" id="MobiDB-lite"/>
    </source>
</evidence>
<feature type="compositionally biased region" description="Basic and acidic residues" evidence="6">
    <location>
        <begin position="88"/>
        <end position="98"/>
    </location>
</feature>
<keyword evidence="5 7" id="KW-0472">Membrane</keyword>
<feature type="transmembrane region" description="Helical" evidence="7">
    <location>
        <begin position="413"/>
        <end position="437"/>
    </location>
</feature>
<comment type="caution">
    <text evidence="9">The sequence shown here is derived from an EMBL/GenBank/DDBJ whole genome shotgun (WGS) entry which is preliminary data.</text>
</comment>
<dbReference type="InterPro" id="IPR027359">
    <property type="entry name" value="Volt_channel_dom_sf"/>
</dbReference>
<feature type="transmembrane region" description="Helical" evidence="7">
    <location>
        <begin position="196"/>
        <end position="217"/>
    </location>
</feature>
<protein>
    <recommendedName>
        <fullName evidence="8">EF-hand domain-containing protein</fullName>
    </recommendedName>
</protein>
<organism evidence="9 10">
    <name type="scientific">Durusdinium trenchii</name>
    <dbReference type="NCBI Taxonomy" id="1381693"/>
    <lineage>
        <taxon>Eukaryota</taxon>
        <taxon>Sar</taxon>
        <taxon>Alveolata</taxon>
        <taxon>Dinophyceae</taxon>
        <taxon>Suessiales</taxon>
        <taxon>Symbiodiniaceae</taxon>
        <taxon>Durusdinium</taxon>
    </lineage>
</organism>
<evidence type="ECO:0000313" key="9">
    <source>
        <dbReference type="EMBL" id="CAK8995659.1"/>
    </source>
</evidence>
<dbReference type="PROSITE" id="PS00018">
    <property type="entry name" value="EF_HAND_1"/>
    <property type="match status" value="1"/>
</dbReference>
<feature type="domain" description="EF-hand" evidence="8">
    <location>
        <begin position="496"/>
        <end position="531"/>
    </location>
</feature>
<feature type="transmembrane region" description="Helical" evidence="7">
    <location>
        <begin position="224"/>
        <end position="245"/>
    </location>
</feature>
<evidence type="ECO:0000256" key="2">
    <source>
        <dbReference type="ARBA" id="ARBA00022692"/>
    </source>
</evidence>
<dbReference type="PROSITE" id="PS50222">
    <property type="entry name" value="EF_HAND_2"/>
    <property type="match status" value="1"/>
</dbReference>
<dbReference type="SUPFAM" id="SSF81324">
    <property type="entry name" value="Voltage-gated potassium channels"/>
    <property type="match status" value="1"/>
</dbReference>
<proteinExistence type="predicted"/>
<evidence type="ECO:0000256" key="5">
    <source>
        <dbReference type="ARBA" id="ARBA00023136"/>
    </source>
</evidence>
<reference evidence="9 10" key="1">
    <citation type="submission" date="2024-02" db="EMBL/GenBank/DDBJ databases">
        <authorList>
            <person name="Chen Y."/>
            <person name="Shah S."/>
            <person name="Dougan E. K."/>
            <person name="Thang M."/>
            <person name="Chan C."/>
        </authorList>
    </citation>
    <scope>NUCLEOTIDE SEQUENCE [LARGE SCALE GENOMIC DNA]</scope>
</reference>
<feature type="transmembrane region" description="Helical" evidence="7">
    <location>
        <begin position="283"/>
        <end position="305"/>
    </location>
</feature>
<dbReference type="Gene3D" id="1.10.238.10">
    <property type="entry name" value="EF-hand"/>
    <property type="match status" value="1"/>
</dbReference>
<dbReference type="InterPro" id="IPR011992">
    <property type="entry name" value="EF-hand-dom_pair"/>
</dbReference>
<dbReference type="Gene3D" id="1.10.287.70">
    <property type="match status" value="1"/>
</dbReference>
<feature type="compositionally biased region" description="Polar residues" evidence="6">
    <location>
        <begin position="66"/>
        <end position="83"/>
    </location>
</feature>
<dbReference type="PANTHER" id="PTHR10037:SF62">
    <property type="entry name" value="SODIUM CHANNEL PROTEIN 60E"/>
    <property type="match status" value="1"/>
</dbReference>
<evidence type="ECO:0000256" key="1">
    <source>
        <dbReference type="ARBA" id="ARBA00004141"/>
    </source>
</evidence>
<gene>
    <name evidence="9" type="ORF">CCMP2556_LOCUS4116</name>
</gene>
<dbReference type="InterPro" id="IPR005821">
    <property type="entry name" value="Ion_trans_dom"/>
</dbReference>